<dbReference type="AlphaFoldDB" id="A0A2A6LVT9"/>
<dbReference type="SFLD" id="SFLDG01129">
    <property type="entry name" value="C1.5:_HAD__Beta-PGM__Phosphata"/>
    <property type="match status" value="1"/>
</dbReference>
<dbReference type="GO" id="GO:0016787">
    <property type="term" value="F:hydrolase activity"/>
    <property type="evidence" value="ECO:0007669"/>
    <property type="project" value="UniProtKB-KW"/>
</dbReference>
<dbReference type="PANTHER" id="PTHR46193">
    <property type="entry name" value="6-PHOSPHOGLUCONATE PHOSPHATASE"/>
    <property type="match status" value="1"/>
</dbReference>
<name>A0A2A6LVT9_RHIFR</name>
<comment type="caution">
    <text evidence="5">The sequence shown here is derived from an EMBL/GenBank/DDBJ whole genome shotgun (WGS) entry which is preliminary data.</text>
</comment>
<sequence>MRNIELVIFDNDGVLVDSEIIGIKIETELLRAAGYEISVERLTERFSGMSWGDILVIIEKESGLSLRDALLDKTEAILDARIPKEVFAIDGTRSVLEGLHYPRCVCSNTKMPRLDAMLTKVGLKEFFAPNIFSAKDLGEGRSKPKPDIFLFGAERMGNEPSRTVVIEDTVHGVQGARTAGMQVIGFTGGSHTYPNHSGNLLEAGAMATVSHMRDLPAALAEIAGTDRR</sequence>
<dbReference type="Gene3D" id="3.40.50.1000">
    <property type="entry name" value="HAD superfamily/HAD-like"/>
    <property type="match status" value="1"/>
</dbReference>
<dbReference type="SFLD" id="SFLDS00003">
    <property type="entry name" value="Haloacid_Dehalogenase"/>
    <property type="match status" value="1"/>
</dbReference>
<reference evidence="5 6" key="1">
    <citation type="submission" date="2017-09" db="EMBL/GenBank/DDBJ databases">
        <title>Comparative genomics of rhizobia isolated from Phaseolus vulgaris in China.</title>
        <authorList>
            <person name="Tong W."/>
        </authorList>
    </citation>
    <scope>NUCLEOTIDE SEQUENCE [LARGE SCALE GENOMIC DNA]</scope>
    <source>
        <strain evidence="5 6">PCH1</strain>
    </source>
</reference>
<dbReference type="InterPro" id="IPR006439">
    <property type="entry name" value="HAD-SF_hydro_IA"/>
</dbReference>
<dbReference type="PANTHER" id="PTHR46193:SF10">
    <property type="entry name" value="6-PHOSPHOGLUCONATE PHOSPHATASE"/>
    <property type="match status" value="1"/>
</dbReference>
<evidence type="ECO:0000256" key="3">
    <source>
        <dbReference type="ARBA" id="ARBA00022723"/>
    </source>
</evidence>
<comment type="cofactor">
    <cofactor evidence="1">
        <name>Mg(2+)</name>
        <dbReference type="ChEBI" id="CHEBI:18420"/>
    </cofactor>
</comment>
<evidence type="ECO:0000256" key="4">
    <source>
        <dbReference type="ARBA" id="ARBA00022842"/>
    </source>
</evidence>
<dbReference type="CDD" id="cd07526">
    <property type="entry name" value="HAD_BPGM_like"/>
    <property type="match status" value="1"/>
</dbReference>
<keyword evidence="3" id="KW-0479">Metal-binding</keyword>
<dbReference type="InterPro" id="IPR023198">
    <property type="entry name" value="PGP-like_dom2"/>
</dbReference>
<keyword evidence="5" id="KW-0378">Hydrolase</keyword>
<keyword evidence="4" id="KW-0460">Magnesium</keyword>
<dbReference type="NCBIfam" id="TIGR01509">
    <property type="entry name" value="HAD-SF-IA-v3"/>
    <property type="match status" value="1"/>
</dbReference>
<accession>A0A2A6LVT9</accession>
<dbReference type="InterPro" id="IPR051600">
    <property type="entry name" value="Beta-PGM-like"/>
</dbReference>
<dbReference type="Pfam" id="PF00702">
    <property type="entry name" value="Hydrolase"/>
    <property type="match status" value="1"/>
</dbReference>
<dbReference type="Proteomes" id="UP000220353">
    <property type="component" value="Unassembled WGS sequence"/>
</dbReference>
<proteinExistence type="inferred from homology"/>
<dbReference type="GO" id="GO:0046872">
    <property type="term" value="F:metal ion binding"/>
    <property type="evidence" value="ECO:0007669"/>
    <property type="project" value="UniProtKB-KW"/>
</dbReference>
<dbReference type="Gene3D" id="1.10.150.240">
    <property type="entry name" value="Putative phosphatase, domain 2"/>
    <property type="match status" value="1"/>
</dbReference>
<dbReference type="SUPFAM" id="SSF56784">
    <property type="entry name" value="HAD-like"/>
    <property type="match status" value="1"/>
</dbReference>
<evidence type="ECO:0000256" key="1">
    <source>
        <dbReference type="ARBA" id="ARBA00001946"/>
    </source>
</evidence>
<protein>
    <submittedName>
        <fullName evidence="5">HAD family hydrolase</fullName>
    </submittedName>
</protein>
<organism evidence="5 6">
    <name type="scientific">Rhizobium fredii</name>
    <name type="common">Sinorhizobium fredii</name>
    <dbReference type="NCBI Taxonomy" id="380"/>
    <lineage>
        <taxon>Bacteria</taxon>
        <taxon>Pseudomonadati</taxon>
        <taxon>Pseudomonadota</taxon>
        <taxon>Alphaproteobacteria</taxon>
        <taxon>Hyphomicrobiales</taxon>
        <taxon>Rhizobiaceae</taxon>
        <taxon>Sinorhizobium/Ensifer group</taxon>
        <taxon>Sinorhizobium</taxon>
    </lineage>
</organism>
<gene>
    <name evidence="5" type="ORF">CO661_17350</name>
</gene>
<dbReference type="SFLD" id="SFLDG01135">
    <property type="entry name" value="C1.5.6:_HAD__Beta-PGM__Phospha"/>
    <property type="match status" value="1"/>
</dbReference>
<comment type="similarity">
    <text evidence="2">Belongs to the HAD-like hydrolase superfamily. CbbY/CbbZ/Gph/YieH family.</text>
</comment>
<evidence type="ECO:0000313" key="6">
    <source>
        <dbReference type="Proteomes" id="UP000220353"/>
    </source>
</evidence>
<dbReference type="InterPro" id="IPR023214">
    <property type="entry name" value="HAD_sf"/>
</dbReference>
<evidence type="ECO:0000256" key="2">
    <source>
        <dbReference type="ARBA" id="ARBA00006171"/>
    </source>
</evidence>
<dbReference type="InterPro" id="IPR036412">
    <property type="entry name" value="HAD-like_sf"/>
</dbReference>
<dbReference type="RefSeq" id="WP_097587174.1">
    <property type="nucleotide sequence ID" value="NZ_NWTC01000012.1"/>
</dbReference>
<evidence type="ECO:0000313" key="5">
    <source>
        <dbReference type="EMBL" id="PDT46671.1"/>
    </source>
</evidence>
<dbReference type="EMBL" id="NWTC01000012">
    <property type="protein sequence ID" value="PDT46671.1"/>
    <property type="molecule type" value="Genomic_DNA"/>
</dbReference>